<dbReference type="PANTHER" id="PTHR42052">
    <property type="entry name" value="ABM DOMAIN-CONTAINING PROTEIN"/>
    <property type="match status" value="1"/>
</dbReference>
<reference evidence="1" key="2">
    <citation type="submission" date="2023-05" db="EMBL/GenBank/DDBJ databases">
        <authorList>
            <consortium name="Lawrence Berkeley National Laboratory"/>
            <person name="Steindorff A."/>
            <person name="Hensen N."/>
            <person name="Bonometti L."/>
            <person name="Westerberg I."/>
            <person name="Brannstrom I.O."/>
            <person name="Guillou S."/>
            <person name="Cros-Aarteil S."/>
            <person name="Calhoun S."/>
            <person name="Haridas S."/>
            <person name="Kuo A."/>
            <person name="Mondo S."/>
            <person name="Pangilinan J."/>
            <person name="Riley R."/>
            <person name="Labutti K."/>
            <person name="Andreopoulos B."/>
            <person name="Lipzen A."/>
            <person name="Chen C."/>
            <person name="Yanf M."/>
            <person name="Daum C."/>
            <person name="Ng V."/>
            <person name="Clum A."/>
            <person name="Ohm R."/>
            <person name="Martin F."/>
            <person name="Silar P."/>
            <person name="Natvig D."/>
            <person name="Lalanne C."/>
            <person name="Gautier V."/>
            <person name="Ament-Velasquez S.L."/>
            <person name="Kruys A."/>
            <person name="Hutchinson M.I."/>
            <person name="Powell A.J."/>
            <person name="Barry K."/>
            <person name="Miller A.N."/>
            <person name="Grigoriev I.V."/>
            <person name="Debuchy R."/>
            <person name="Gladieux P."/>
            <person name="Thoren M.H."/>
            <person name="Johannesson H."/>
        </authorList>
    </citation>
    <scope>NUCLEOTIDE SEQUENCE</scope>
    <source>
        <strain evidence="1">CBS 538.74</strain>
    </source>
</reference>
<dbReference type="PANTHER" id="PTHR42052:SF1">
    <property type="entry name" value="ABM DOMAIN-CONTAINING PROTEIN"/>
    <property type="match status" value="1"/>
</dbReference>
<dbReference type="SUPFAM" id="SSF54909">
    <property type="entry name" value="Dimeric alpha+beta barrel"/>
    <property type="match status" value="1"/>
</dbReference>
<evidence type="ECO:0000313" key="2">
    <source>
        <dbReference type="Proteomes" id="UP001302745"/>
    </source>
</evidence>
<protein>
    <recommendedName>
        <fullName evidence="3">ABM domain-containing protein</fullName>
    </recommendedName>
</protein>
<dbReference type="Proteomes" id="UP001302745">
    <property type="component" value="Unassembled WGS sequence"/>
</dbReference>
<sequence>LSTSTCQLGSHMVAAGNKGAFEKRFGETRHLMDTYVTRERKGVGGWRVEGENKVWQEWVLFIEWESWEQHFNFIKTEGFKEYGKILRLLNGHESKHAKMI</sequence>
<accession>A0AAN6VDG1</accession>
<keyword evidence="2" id="KW-1185">Reference proteome</keyword>
<proteinExistence type="predicted"/>
<evidence type="ECO:0008006" key="3">
    <source>
        <dbReference type="Google" id="ProtNLM"/>
    </source>
</evidence>
<organism evidence="1 2">
    <name type="scientific">Chaetomidium leptoderma</name>
    <dbReference type="NCBI Taxonomy" id="669021"/>
    <lineage>
        <taxon>Eukaryota</taxon>
        <taxon>Fungi</taxon>
        <taxon>Dikarya</taxon>
        <taxon>Ascomycota</taxon>
        <taxon>Pezizomycotina</taxon>
        <taxon>Sordariomycetes</taxon>
        <taxon>Sordariomycetidae</taxon>
        <taxon>Sordariales</taxon>
        <taxon>Chaetomiaceae</taxon>
        <taxon>Chaetomidium</taxon>
    </lineage>
</organism>
<reference evidence="1" key="1">
    <citation type="journal article" date="2023" name="Mol. Phylogenet. Evol.">
        <title>Genome-scale phylogeny and comparative genomics of the fungal order Sordariales.</title>
        <authorList>
            <person name="Hensen N."/>
            <person name="Bonometti L."/>
            <person name="Westerberg I."/>
            <person name="Brannstrom I.O."/>
            <person name="Guillou S."/>
            <person name="Cros-Aarteil S."/>
            <person name="Calhoun S."/>
            <person name="Haridas S."/>
            <person name="Kuo A."/>
            <person name="Mondo S."/>
            <person name="Pangilinan J."/>
            <person name="Riley R."/>
            <person name="LaButti K."/>
            <person name="Andreopoulos B."/>
            <person name="Lipzen A."/>
            <person name="Chen C."/>
            <person name="Yan M."/>
            <person name="Daum C."/>
            <person name="Ng V."/>
            <person name="Clum A."/>
            <person name="Steindorff A."/>
            <person name="Ohm R.A."/>
            <person name="Martin F."/>
            <person name="Silar P."/>
            <person name="Natvig D.O."/>
            <person name="Lalanne C."/>
            <person name="Gautier V."/>
            <person name="Ament-Velasquez S.L."/>
            <person name="Kruys A."/>
            <person name="Hutchinson M.I."/>
            <person name="Powell A.J."/>
            <person name="Barry K."/>
            <person name="Miller A.N."/>
            <person name="Grigoriev I.V."/>
            <person name="Debuchy R."/>
            <person name="Gladieux P."/>
            <person name="Hiltunen Thoren M."/>
            <person name="Johannesson H."/>
        </authorList>
    </citation>
    <scope>NUCLEOTIDE SEQUENCE</scope>
    <source>
        <strain evidence="1">CBS 538.74</strain>
    </source>
</reference>
<evidence type="ECO:0000313" key="1">
    <source>
        <dbReference type="EMBL" id="KAK4149305.1"/>
    </source>
</evidence>
<gene>
    <name evidence="1" type="ORF">C8A00DRAFT_18985</name>
</gene>
<name>A0AAN6VDG1_9PEZI</name>
<dbReference type="InterPro" id="IPR011008">
    <property type="entry name" value="Dimeric_a/b-barrel"/>
</dbReference>
<dbReference type="Gene3D" id="3.30.70.100">
    <property type="match status" value="1"/>
</dbReference>
<comment type="caution">
    <text evidence="1">The sequence shown here is derived from an EMBL/GenBank/DDBJ whole genome shotgun (WGS) entry which is preliminary data.</text>
</comment>
<feature type="non-terminal residue" evidence="1">
    <location>
        <position position="1"/>
    </location>
</feature>
<dbReference type="EMBL" id="MU857175">
    <property type="protein sequence ID" value="KAK4149305.1"/>
    <property type="molecule type" value="Genomic_DNA"/>
</dbReference>
<dbReference type="AlphaFoldDB" id="A0AAN6VDG1"/>